<gene>
    <name evidence="1" type="ORF">N478_00385</name>
</gene>
<dbReference type="PATRIC" id="fig|1365257.3.peg.79"/>
<comment type="caution">
    <text evidence="1">The sequence shown here is derived from an EMBL/GenBank/DDBJ whole genome shotgun (WGS) entry which is preliminary data.</text>
</comment>
<sequence>MKIKNILDELRFADENSQIICVVPSAELRSRIYIVGQVLENTPGVVLGERGPHLREKTVGNVREELKTFGARFEESDFLIESTHEINEEKYEVRYYKLTHIRQESGEVVLHSEIGELQELREVHQEPECE</sequence>
<organism evidence="1 2">
    <name type="scientific">Pseudoalteromonas luteoviolacea S4060-1</name>
    <dbReference type="NCBI Taxonomy" id="1365257"/>
    <lineage>
        <taxon>Bacteria</taxon>
        <taxon>Pseudomonadati</taxon>
        <taxon>Pseudomonadota</taxon>
        <taxon>Gammaproteobacteria</taxon>
        <taxon>Alteromonadales</taxon>
        <taxon>Pseudoalteromonadaceae</taxon>
        <taxon>Pseudoalteromonas</taxon>
    </lineage>
</organism>
<evidence type="ECO:0000313" key="1">
    <source>
        <dbReference type="EMBL" id="KZN70393.1"/>
    </source>
</evidence>
<dbReference type="AlphaFoldDB" id="A0A162CLD0"/>
<accession>A0A162CLD0</accession>
<dbReference type="EMBL" id="AUXX01000001">
    <property type="protein sequence ID" value="KZN70393.1"/>
    <property type="molecule type" value="Genomic_DNA"/>
</dbReference>
<proteinExistence type="predicted"/>
<reference evidence="1 2" key="1">
    <citation type="submission" date="2013-07" db="EMBL/GenBank/DDBJ databases">
        <title>Comparative Genomic and Metabolomic Analysis of Twelve Strains of Pseudoalteromonas luteoviolacea.</title>
        <authorList>
            <person name="Vynne N.G."/>
            <person name="Mansson M."/>
            <person name="Gram L."/>
        </authorList>
    </citation>
    <scope>NUCLEOTIDE SEQUENCE [LARGE SCALE GENOMIC DNA]</scope>
    <source>
        <strain evidence="1 2">S4060-1</strain>
    </source>
</reference>
<protein>
    <submittedName>
        <fullName evidence="1">Uncharacterized protein</fullName>
    </submittedName>
</protein>
<evidence type="ECO:0000313" key="2">
    <source>
        <dbReference type="Proteomes" id="UP000076661"/>
    </source>
</evidence>
<dbReference type="RefSeq" id="WP_063379533.1">
    <property type="nucleotide sequence ID" value="NZ_AUXX01000001.1"/>
</dbReference>
<name>A0A162CLD0_9GAMM</name>
<dbReference type="Proteomes" id="UP000076661">
    <property type="component" value="Unassembled WGS sequence"/>
</dbReference>